<dbReference type="OrthoDB" id="82376at2157"/>
<protein>
    <submittedName>
        <fullName evidence="3">OB-fold nucleic acid binding domain protein</fullName>
    </submittedName>
</protein>
<evidence type="ECO:0000313" key="3">
    <source>
        <dbReference type="EMBL" id="PWB85036.1"/>
    </source>
</evidence>
<accession>A0A2U1S5X6</accession>
<feature type="domain" description="OB" evidence="2">
    <location>
        <begin position="49"/>
        <end position="123"/>
    </location>
</feature>
<name>A0A2U1S5X6_9EURY</name>
<organism evidence="3 4">
    <name type="scientific">Methanobrevibacter woesei</name>
    <dbReference type="NCBI Taxonomy" id="190976"/>
    <lineage>
        <taxon>Archaea</taxon>
        <taxon>Methanobacteriati</taxon>
        <taxon>Methanobacteriota</taxon>
        <taxon>Methanomada group</taxon>
        <taxon>Methanobacteria</taxon>
        <taxon>Methanobacteriales</taxon>
        <taxon>Methanobacteriaceae</taxon>
        <taxon>Methanobrevibacter</taxon>
    </lineage>
</organism>
<dbReference type="EMBL" id="MZGU01000006">
    <property type="protein sequence ID" value="PWB85036.1"/>
    <property type="molecule type" value="Genomic_DNA"/>
</dbReference>
<keyword evidence="1" id="KW-0472">Membrane</keyword>
<dbReference type="Proteomes" id="UP000245577">
    <property type="component" value="Unassembled WGS sequence"/>
</dbReference>
<evidence type="ECO:0000259" key="2">
    <source>
        <dbReference type="Pfam" id="PF01336"/>
    </source>
</evidence>
<dbReference type="InterPro" id="IPR004365">
    <property type="entry name" value="NA-bd_OB_tRNA"/>
</dbReference>
<dbReference type="Pfam" id="PF01336">
    <property type="entry name" value="tRNA_anti-codon"/>
    <property type="match status" value="1"/>
</dbReference>
<feature type="transmembrane region" description="Helical" evidence="1">
    <location>
        <begin position="12"/>
        <end position="30"/>
    </location>
</feature>
<reference evidence="3 4" key="1">
    <citation type="submission" date="2017-03" db="EMBL/GenBank/DDBJ databases">
        <title>Genome sequence of Methanobrevibacter wosei.</title>
        <authorList>
            <person name="Poehlein A."/>
            <person name="Seedorf H."/>
            <person name="Daniel R."/>
        </authorList>
    </citation>
    <scope>NUCLEOTIDE SEQUENCE [LARGE SCALE GENOMIC DNA]</scope>
    <source>
        <strain evidence="3 4">DSM 11979</strain>
    </source>
</reference>
<keyword evidence="1" id="KW-1133">Transmembrane helix</keyword>
<comment type="caution">
    <text evidence="3">The sequence shown here is derived from an EMBL/GenBank/DDBJ whole genome shotgun (WGS) entry which is preliminary data.</text>
</comment>
<keyword evidence="4" id="KW-1185">Reference proteome</keyword>
<dbReference type="AlphaFoldDB" id="A0A2U1S5X6"/>
<sequence length="131" mass="14413">MKVTDDKILKIALITSLIGIIGLIITTPTIEVKEVEIGQITRSMIDEEVAIKGVVENVQALSNGETYILTVNDGTGRIQVVIFQSAVVEIQESETPLDTFKEKHVEVIGTITEYNSKMEIILQNSNSLKIV</sequence>
<dbReference type="GO" id="GO:0003676">
    <property type="term" value="F:nucleic acid binding"/>
    <property type="evidence" value="ECO:0007669"/>
    <property type="project" value="InterPro"/>
</dbReference>
<evidence type="ECO:0000313" key="4">
    <source>
        <dbReference type="Proteomes" id="UP000245577"/>
    </source>
</evidence>
<dbReference type="InterPro" id="IPR012340">
    <property type="entry name" value="NA-bd_OB-fold"/>
</dbReference>
<evidence type="ECO:0000256" key="1">
    <source>
        <dbReference type="SAM" id="Phobius"/>
    </source>
</evidence>
<dbReference type="Gene3D" id="2.40.50.140">
    <property type="entry name" value="Nucleic acid-binding proteins"/>
    <property type="match status" value="1"/>
</dbReference>
<dbReference type="SUPFAM" id="SSF50249">
    <property type="entry name" value="Nucleic acid-binding proteins"/>
    <property type="match status" value="1"/>
</dbReference>
<keyword evidence="1" id="KW-0812">Transmembrane</keyword>
<dbReference type="RefSeq" id="WP_116670131.1">
    <property type="nucleotide sequence ID" value="NZ_MZGU01000006.1"/>
</dbReference>
<proteinExistence type="predicted"/>
<gene>
    <name evidence="3" type="ORF">MBBWO_13500</name>
</gene>